<accession>A0A1T4K053</accession>
<evidence type="ECO:0000313" key="3">
    <source>
        <dbReference type="Proteomes" id="UP000190423"/>
    </source>
</evidence>
<organism evidence="2 3">
    <name type="scientific">Treponema porcinum</name>
    <dbReference type="NCBI Taxonomy" id="261392"/>
    <lineage>
        <taxon>Bacteria</taxon>
        <taxon>Pseudomonadati</taxon>
        <taxon>Spirochaetota</taxon>
        <taxon>Spirochaetia</taxon>
        <taxon>Spirochaetales</taxon>
        <taxon>Treponemataceae</taxon>
        <taxon>Treponema</taxon>
    </lineage>
</organism>
<keyword evidence="3" id="KW-1185">Reference proteome</keyword>
<dbReference type="InterPro" id="IPR010499">
    <property type="entry name" value="AraC_E-bd"/>
</dbReference>
<dbReference type="STRING" id="261392.SAMN02745149_00908"/>
<dbReference type="PANTHER" id="PTHR36444">
    <property type="entry name" value="TRANSCRIPTIONAL REGULATOR PROTEIN YOBU-RELATED"/>
    <property type="match status" value="1"/>
</dbReference>
<gene>
    <name evidence="2" type="ORF">SAMN02745149_00908</name>
</gene>
<dbReference type="Pfam" id="PF14526">
    <property type="entry name" value="Cass2"/>
    <property type="match status" value="1"/>
</dbReference>
<name>A0A1T4K053_TREPO</name>
<reference evidence="2 3" key="1">
    <citation type="submission" date="2017-02" db="EMBL/GenBank/DDBJ databases">
        <authorList>
            <person name="Peterson S.W."/>
        </authorList>
    </citation>
    <scope>NUCLEOTIDE SEQUENCE [LARGE SCALE GENOMIC DNA]</scope>
    <source>
        <strain evidence="2 3">ATCC BAA-908</strain>
    </source>
</reference>
<dbReference type="OrthoDB" id="9801008at2"/>
<dbReference type="SUPFAM" id="SSF55136">
    <property type="entry name" value="Probable bacterial effector-binding domain"/>
    <property type="match status" value="1"/>
</dbReference>
<dbReference type="AlphaFoldDB" id="A0A1T4K053"/>
<sequence>MNYEIVEMEERTFAGVSAVTKNDSPDMQSVIGGLWQKLYSGVAQSMKNRVNRKSVGLYCDYAQDMSYTVLAGCQISSEGIAEAEKDGLTVKKIPAGRYAKFTVKGEIPKAVAESWDQIWNTPLERTFTGDYEEYQEDCATGNGTIFIYLAVK</sequence>
<dbReference type="PANTHER" id="PTHR36444:SF2">
    <property type="entry name" value="TRANSCRIPTIONAL REGULATOR PROTEIN YOBU-RELATED"/>
    <property type="match status" value="1"/>
</dbReference>
<dbReference type="RefSeq" id="WP_078932820.1">
    <property type="nucleotide sequence ID" value="NZ_FUWG01000006.1"/>
</dbReference>
<evidence type="ECO:0000313" key="2">
    <source>
        <dbReference type="EMBL" id="SJZ35697.1"/>
    </source>
</evidence>
<feature type="domain" description="AraC effector-binding" evidence="1">
    <location>
        <begin position="1"/>
        <end position="152"/>
    </location>
</feature>
<dbReference type="SMART" id="SM00871">
    <property type="entry name" value="AraC_E_bind"/>
    <property type="match status" value="1"/>
</dbReference>
<dbReference type="Proteomes" id="UP000190423">
    <property type="component" value="Unassembled WGS sequence"/>
</dbReference>
<proteinExistence type="predicted"/>
<dbReference type="InterPro" id="IPR029441">
    <property type="entry name" value="Cass2"/>
</dbReference>
<dbReference type="Gene3D" id="3.20.80.10">
    <property type="entry name" value="Regulatory factor, effector binding domain"/>
    <property type="match status" value="1"/>
</dbReference>
<dbReference type="GeneID" id="78316214"/>
<dbReference type="GO" id="GO:0003677">
    <property type="term" value="F:DNA binding"/>
    <property type="evidence" value="ECO:0007669"/>
    <property type="project" value="UniProtKB-KW"/>
</dbReference>
<protein>
    <submittedName>
        <fullName evidence="2">Predicted transcriptional regulator YdeE, contains AraC-type DNA-binding domain</fullName>
    </submittedName>
</protein>
<dbReference type="EMBL" id="FUWG01000006">
    <property type="protein sequence ID" value="SJZ35697.1"/>
    <property type="molecule type" value="Genomic_DNA"/>
</dbReference>
<dbReference type="InterPro" id="IPR053182">
    <property type="entry name" value="YobU-like_regulator"/>
</dbReference>
<keyword evidence="2" id="KW-0238">DNA-binding</keyword>
<evidence type="ECO:0000259" key="1">
    <source>
        <dbReference type="SMART" id="SM00871"/>
    </source>
</evidence>
<dbReference type="InterPro" id="IPR011256">
    <property type="entry name" value="Reg_factor_effector_dom_sf"/>
</dbReference>